<dbReference type="RefSeq" id="WP_165026840.1">
    <property type="nucleotide sequence ID" value="NZ_JAAKZF010000009.1"/>
</dbReference>
<evidence type="ECO:0000313" key="1">
    <source>
        <dbReference type="EMBL" id="NGO51455.1"/>
    </source>
</evidence>
<reference evidence="1 2" key="1">
    <citation type="submission" date="2020-02" db="EMBL/GenBank/DDBJ databases">
        <title>Genome sequence of strain CCNWXJ40-4.</title>
        <authorList>
            <person name="Gao J."/>
            <person name="Sun J."/>
        </authorList>
    </citation>
    <scope>NUCLEOTIDE SEQUENCE [LARGE SCALE GENOMIC DNA]</scope>
    <source>
        <strain evidence="1 2">CCNWXJ 40-4</strain>
    </source>
</reference>
<dbReference type="AlphaFoldDB" id="A0A6G4W9K3"/>
<sequence>MTGPLASWLEDGRRLHLNHGPIDLIIEAFGDASEMHAAYGQAVARFETILTELVRELPELRSPAGLRPRGFAGPTAQRMERAVCPHAKTFITPMAAVAGSVADEIMAAMLAGRALQKAYVNNGGDSALHLADAQSVTIAIAGTGHGLADRVTIRAEDPVRGVATSGWRGRSHSLGIADAVTVLAKDAAAADAAVTIIANAVDLPGHPAVERAPASLLQPDSDLGERLVTVGVGALSGAEVAEALDAGLALAEDCRERGLIHAAALFLAGESRVCGALASENRGKVPTSKNVLDAAPSALPDISPSRGSATECRQFKTSAELHC</sequence>
<dbReference type="InterPro" id="IPR003374">
    <property type="entry name" value="ApbE-like_sf"/>
</dbReference>
<organism evidence="1 2">
    <name type="scientific">Allomesorhizobium camelthorni</name>
    <dbReference type="NCBI Taxonomy" id="475069"/>
    <lineage>
        <taxon>Bacteria</taxon>
        <taxon>Pseudomonadati</taxon>
        <taxon>Pseudomonadota</taxon>
        <taxon>Alphaproteobacteria</taxon>
        <taxon>Hyphomicrobiales</taxon>
        <taxon>Phyllobacteriaceae</taxon>
        <taxon>Allomesorhizobium</taxon>
    </lineage>
</organism>
<name>A0A6G4W9K3_9HYPH</name>
<proteinExistence type="predicted"/>
<dbReference type="InterPro" id="IPR007183">
    <property type="entry name" value="UPF0280"/>
</dbReference>
<comment type="caution">
    <text evidence="1">The sequence shown here is derived from an EMBL/GenBank/DDBJ whole genome shotgun (WGS) entry which is preliminary data.</text>
</comment>
<evidence type="ECO:0000313" key="2">
    <source>
        <dbReference type="Proteomes" id="UP001642900"/>
    </source>
</evidence>
<dbReference type="SUPFAM" id="SSF143631">
    <property type="entry name" value="ApbE-like"/>
    <property type="match status" value="1"/>
</dbReference>
<dbReference type="Gene3D" id="3.10.520.10">
    <property type="entry name" value="ApbE-like domains"/>
    <property type="match status" value="1"/>
</dbReference>
<keyword evidence="2" id="KW-1185">Reference proteome</keyword>
<dbReference type="Proteomes" id="UP001642900">
    <property type="component" value="Unassembled WGS sequence"/>
</dbReference>
<dbReference type="NCBIfam" id="NF003322">
    <property type="entry name" value="PRK04334.1-2"/>
    <property type="match status" value="1"/>
</dbReference>
<dbReference type="EMBL" id="JAAKZF010000009">
    <property type="protein sequence ID" value="NGO51455.1"/>
    <property type="molecule type" value="Genomic_DNA"/>
</dbReference>
<accession>A0A6G4W9K3</accession>
<dbReference type="PIRSF" id="PIRSF006421">
    <property type="entry name" value="UCP006421"/>
    <property type="match status" value="1"/>
</dbReference>
<gene>
    <name evidence="1" type="ORF">G6N73_09720</name>
</gene>
<protein>
    <submittedName>
        <fullName evidence="1">UPF0280 family protein</fullName>
    </submittedName>
</protein>